<evidence type="ECO:0000313" key="2">
    <source>
        <dbReference type="EMBL" id="SHJ30209.1"/>
    </source>
</evidence>
<sequence length="744" mass="85170">MIDNPRLKSNLNITKIDQKLLHVISDHDIITLSDPLEIDVLEEIGKGKFSTQELAQNFLDRSDFISIFKIISSFEWKGFIREGDSSFSEEQTAYWEQLGFDVERLKRVLSKKSIQIHTVGNVDDTVLKNICVETGIRIGTDPSSITIVITDDYSNNSLKELNKKFIKEKKTWLMVQPTGIETMIGPIFVPGQTACWECLHHRLMINQPFKQFYKSTGYNEERQIRPKHPISNRITNNMVAMETIQWLYEEKNHKLEGKIVSFDTKTIQSTLHTVTKRPQCKACGDEYIFKKKTASITIDATTTISNTLGGYRTVPAEETFKKYKHHISKITGVVPKVSPYHKKEGTPIFNFASGRNRALQSTSLFWLNHHLRSGNGGKGKNSSQAKTGALCEAIERYSLMYHGDEYSFTASYEDLEDAILPNECMNFSETQFENREEINKNTSKFYAYVPQPFDGKEKMEWTSFYSLTHQKYKHLPSCFSYSQYPSEDENKLYSYPDSNGCAAGNTIKEAILQGFLELVERDAAAIWWYNRIRRPEVDLSTTKNPYLQTVSEYYRSLDRTIYVLDITSDLNIPTFVAISSLINAEKSDIIYAFGTHVDAHIAIERAVIELNQLLPIVQSETYLTKDPVFIDWLNTATLETDQYLKPTATQKKNLQTDYPALCNPDLESALDFCIQTAKRNDLEVLFLDLTKGDVGLPVVKVIAPGLRHFWRRTGPGRLYDVPVKMGWLDNKLSESQLNPKSIFI</sequence>
<keyword evidence="3" id="KW-1185">Reference proteome</keyword>
<keyword evidence="2" id="KW-0687">Ribonucleoprotein</keyword>
<dbReference type="GO" id="GO:0005840">
    <property type="term" value="C:ribosome"/>
    <property type="evidence" value="ECO:0007669"/>
    <property type="project" value="UniProtKB-KW"/>
</dbReference>
<dbReference type="Proteomes" id="UP000184432">
    <property type="component" value="Unassembled WGS sequence"/>
</dbReference>
<dbReference type="RefSeq" id="WP_073318079.1">
    <property type="nucleotide sequence ID" value="NZ_FQYP01000007.1"/>
</dbReference>
<keyword evidence="2" id="KW-0808">Transferase</keyword>
<dbReference type="PROSITE" id="PS51664">
    <property type="entry name" value="YCAO"/>
    <property type="match status" value="1"/>
</dbReference>
<dbReference type="PANTHER" id="PTHR37809:SF1">
    <property type="entry name" value="RIBOSOMAL PROTEIN S12 METHYLTHIOTRANSFERASE ACCESSORY FACTOR YCAO"/>
    <property type="match status" value="1"/>
</dbReference>
<reference evidence="3" key="1">
    <citation type="submission" date="2016-11" db="EMBL/GenBank/DDBJ databases">
        <authorList>
            <person name="Varghese N."/>
            <person name="Submissions S."/>
        </authorList>
    </citation>
    <scope>NUCLEOTIDE SEQUENCE [LARGE SCALE GENOMIC DNA]</scope>
    <source>
        <strain evidence="3">DSM 22623</strain>
    </source>
</reference>
<keyword evidence="2" id="KW-0689">Ribosomal protein</keyword>
<dbReference type="SUPFAM" id="SSF69572">
    <property type="entry name" value="Activating enzymes of the ubiquitin-like proteins"/>
    <property type="match status" value="1"/>
</dbReference>
<evidence type="ECO:0000259" key="1">
    <source>
        <dbReference type="PROSITE" id="PS51664"/>
    </source>
</evidence>
<dbReference type="NCBIfam" id="TIGR03882">
    <property type="entry name" value="cyclo_dehyd_2"/>
    <property type="match status" value="1"/>
</dbReference>
<accession>A0A1M6I700</accession>
<evidence type="ECO:0000313" key="3">
    <source>
        <dbReference type="Proteomes" id="UP000184432"/>
    </source>
</evidence>
<dbReference type="Pfam" id="PF02624">
    <property type="entry name" value="YcaO"/>
    <property type="match status" value="1"/>
</dbReference>
<dbReference type="Gene3D" id="3.90.930.60">
    <property type="match status" value="1"/>
</dbReference>
<dbReference type="Gene3D" id="3.30.160.660">
    <property type="match status" value="1"/>
</dbReference>
<dbReference type="NCBIfam" id="TIGR03604">
    <property type="entry name" value="TOMM_cyclo_SagD"/>
    <property type="match status" value="1"/>
</dbReference>
<dbReference type="EMBL" id="FQYP01000007">
    <property type="protein sequence ID" value="SHJ30209.1"/>
    <property type="molecule type" value="Genomic_DNA"/>
</dbReference>
<dbReference type="Gene3D" id="3.30.40.250">
    <property type="match status" value="1"/>
</dbReference>
<dbReference type="STRING" id="570521.SAMN04488508_107156"/>
<protein>
    <submittedName>
        <fullName evidence="2">Ribosomal protein S12 methylthiotransferase accessory factor</fullName>
    </submittedName>
</protein>
<gene>
    <name evidence="2" type="ORF">SAMN04488508_107156</name>
</gene>
<dbReference type="Gene3D" id="3.40.50.720">
    <property type="entry name" value="NAD(P)-binding Rossmann-like Domain"/>
    <property type="match status" value="1"/>
</dbReference>
<dbReference type="InterPro" id="IPR035985">
    <property type="entry name" value="Ubiquitin-activating_enz"/>
</dbReference>
<name>A0A1M6I700_9FLAO</name>
<dbReference type="GO" id="GO:0008641">
    <property type="term" value="F:ubiquitin-like modifier activating enzyme activity"/>
    <property type="evidence" value="ECO:0007669"/>
    <property type="project" value="InterPro"/>
</dbReference>
<proteinExistence type="predicted"/>
<feature type="domain" description="YcaO" evidence="1">
    <location>
        <begin position="377"/>
        <end position="744"/>
    </location>
</feature>
<dbReference type="NCBIfam" id="TIGR00702">
    <property type="entry name" value="YcaO-type kinase domain"/>
    <property type="match status" value="1"/>
</dbReference>
<dbReference type="OrthoDB" id="2379922at2"/>
<dbReference type="InterPro" id="IPR022291">
    <property type="entry name" value="Bacteriocin_synth_cyclodeHase"/>
</dbReference>
<dbReference type="InterPro" id="IPR003776">
    <property type="entry name" value="YcaO-like_dom"/>
</dbReference>
<dbReference type="Gene3D" id="3.30.1330.230">
    <property type="match status" value="1"/>
</dbReference>
<dbReference type="InterPro" id="IPR027624">
    <property type="entry name" value="TOMM_cyclo_SagD"/>
</dbReference>
<dbReference type="GO" id="GO:0016740">
    <property type="term" value="F:transferase activity"/>
    <property type="evidence" value="ECO:0007669"/>
    <property type="project" value="UniProtKB-KW"/>
</dbReference>
<dbReference type="PANTHER" id="PTHR37809">
    <property type="entry name" value="RIBOSOMAL PROTEIN S12 METHYLTHIOTRANSFERASE ACCESSORY FACTOR YCAO"/>
    <property type="match status" value="1"/>
</dbReference>
<dbReference type="AlphaFoldDB" id="A0A1M6I700"/>
<organism evidence="2 3">
    <name type="scientific">Aquimarina spongiae</name>
    <dbReference type="NCBI Taxonomy" id="570521"/>
    <lineage>
        <taxon>Bacteria</taxon>
        <taxon>Pseudomonadati</taxon>
        <taxon>Bacteroidota</taxon>
        <taxon>Flavobacteriia</taxon>
        <taxon>Flavobacteriales</taxon>
        <taxon>Flavobacteriaceae</taxon>
        <taxon>Aquimarina</taxon>
    </lineage>
</organism>